<dbReference type="EMBL" id="JBITGY010000010">
    <property type="protein sequence ID" value="MFI6502610.1"/>
    <property type="molecule type" value="Genomic_DNA"/>
</dbReference>
<evidence type="ECO:0000313" key="3">
    <source>
        <dbReference type="Proteomes" id="UP001612741"/>
    </source>
</evidence>
<dbReference type="RefSeq" id="WP_397088016.1">
    <property type="nucleotide sequence ID" value="NZ_JBITGY010000010.1"/>
</dbReference>
<feature type="signal peptide" evidence="1">
    <location>
        <begin position="1"/>
        <end position="19"/>
    </location>
</feature>
<organism evidence="2 3">
    <name type="scientific">Nonomuraea typhae</name>
    <dbReference type="NCBI Taxonomy" id="2603600"/>
    <lineage>
        <taxon>Bacteria</taxon>
        <taxon>Bacillati</taxon>
        <taxon>Actinomycetota</taxon>
        <taxon>Actinomycetes</taxon>
        <taxon>Streptosporangiales</taxon>
        <taxon>Streptosporangiaceae</taxon>
        <taxon>Nonomuraea</taxon>
    </lineage>
</organism>
<dbReference type="Proteomes" id="UP001612741">
    <property type="component" value="Unassembled WGS sequence"/>
</dbReference>
<sequence>MRQLACRAAAVLVAAAALAGCGIGDTGARPAGPPARGGLSEAGSRLLRVYFVTPQGTWPVSRPAPAGDRLQPAVDALLAGPTAAERARGLVTQVPAAPGPIRATTARGRVELRVPWLVSDLPPAAVSQLVCTAAAAMGDGTIVNVLEPVAAGVPWPVKCDENGTAVPARQGAS</sequence>
<reference evidence="2 3" key="1">
    <citation type="submission" date="2024-10" db="EMBL/GenBank/DDBJ databases">
        <title>The Natural Products Discovery Center: Release of the First 8490 Sequenced Strains for Exploring Actinobacteria Biosynthetic Diversity.</title>
        <authorList>
            <person name="Kalkreuter E."/>
            <person name="Kautsar S.A."/>
            <person name="Yang D."/>
            <person name="Bader C.D."/>
            <person name="Teijaro C.N."/>
            <person name="Fluegel L."/>
            <person name="Davis C.M."/>
            <person name="Simpson J.R."/>
            <person name="Lauterbach L."/>
            <person name="Steele A.D."/>
            <person name="Gui C."/>
            <person name="Meng S."/>
            <person name="Li G."/>
            <person name="Viehrig K."/>
            <person name="Ye F."/>
            <person name="Su P."/>
            <person name="Kiefer A.F."/>
            <person name="Nichols A."/>
            <person name="Cepeda A.J."/>
            <person name="Yan W."/>
            <person name="Fan B."/>
            <person name="Jiang Y."/>
            <person name="Adhikari A."/>
            <person name="Zheng C.-J."/>
            <person name="Schuster L."/>
            <person name="Cowan T.M."/>
            <person name="Smanski M.J."/>
            <person name="Chevrette M.G."/>
            <person name="De Carvalho L.P.S."/>
            <person name="Shen B."/>
        </authorList>
    </citation>
    <scope>NUCLEOTIDE SEQUENCE [LARGE SCALE GENOMIC DNA]</scope>
    <source>
        <strain evidence="2 3">NPDC050545</strain>
    </source>
</reference>
<evidence type="ECO:0000313" key="2">
    <source>
        <dbReference type="EMBL" id="MFI6502610.1"/>
    </source>
</evidence>
<proteinExistence type="predicted"/>
<accession>A0ABW7Z444</accession>
<evidence type="ECO:0000256" key="1">
    <source>
        <dbReference type="SAM" id="SignalP"/>
    </source>
</evidence>
<protein>
    <recommendedName>
        <fullName evidence="4">GerMN domain-containing protein</fullName>
    </recommendedName>
</protein>
<dbReference type="PROSITE" id="PS51257">
    <property type="entry name" value="PROKAR_LIPOPROTEIN"/>
    <property type="match status" value="1"/>
</dbReference>
<keyword evidence="1" id="KW-0732">Signal</keyword>
<gene>
    <name evidence="2" type="ORF">ACIBG2_34900</name>
</gene>
<feature type="chain" id="PRO_5045262851" description="GerMN domain-containing protein" evidence="1">
    <location>
        <begin position="20"/>
        <end position="173"/>
    </location>
</feature>
<keyword evidence="3" id="KW-1185">Reference proteome</keyword>
<name>A0ABW7Z444_9ACTN</name>
<evidence type="ECO:0008006" key="4">
    <source>
        <dbReference type="Google" id="ProtNLM"/>
    </source>
</evidence>
<comment type="caution">
    <text evidence="2">The sequence shown here is derived from an EMBL/GenBank/DDBJ whole genome shotgun (WGS) entry which is preliminary data.</text>
</comment>